<dbReference type="Gene3D" id="3.40.50.150">
    <property type="entry name" value="Vaccinia Virus protein VP39"/>
    <property type="match status" value="1"/>
</dbReference>
<evidence type="ECO:0000313" key="5">
    <source>
        <dbReference type="EMBL" id="CAL6104819.1"/>
    </source>
</evidence>
<comment type="caution">
    <text evidence="2">The sequence shown here is derived from an EMBL/GenBank/DDBJ whole genome shotgun (WGS) entry which is preliminary data.</text>
</comment>
<evidence type="ECO:0000256" key="1">
    <source>
        <dbReference type="SAM" id="MobiDB-lite"/>
    </source>
</evidence>
<keyword evidence="6" id="KW-1185">Reference proteome</keyword>
<dbReference type="AlphaFoldDB" id="A0AA86P3P8"/>
<evidence type="ECO:0000313" key="2">
    <source>
        <dbReference type="EMBL" id="CAI9931334.1"/>
    </source>
</evidence>
<protein>
    <submittedName>
        <fullName evidence="2">Uncharacterized protein</fullName>
    </submittedName>
</protein>
<dbReference type="EMBL" id="CAXDID020000588">
    <property type="protein sequence ID" value="CAL6104819.1"/>
    <property type="molecule type" value="Genomic_DNA"/>
</dbReference>
<evidence type="ECO:0000313" key="6">
    <source>
        <dbReference type="Proteomes" id="UP001642409"/>
    </source>
</evidence>
<dbReference type="SUPFAM" id="SSF53335">
    <property type="entry name" value="S-adenosyl-L-methionine-dependent methyltransferases"/>
    <property type="match status" value="1"/>
</dbReference>
<dbReference type="InterPro" id="IPR029063">
    <property type="entry name" value="SAM-dependent_MTases_sf"/>
</dbReference>
<reference evidence="4 6" key="2">
    <citation type="submission" date="2024-07" db="EMBL/GenBank/DDBJ databases">
        <authorList>
            <person name="Akdeniz Z."/>
        </authorList>
    </citation>
    <scope>NUCLEOTIDE SEQUENCE [LARGE SCALE GENOMIC DNA]</scope>
</reference>
<dbReference type="EMBL" id="CATOUU010000482">
    <property type="protein sequence ID" value="CAI9931334.1"/>
    <property type="molecule type" value="Genomic_DNA"/>
</dbReference>
<reference evidence="2" key="1">
    <citation type="submission" date="2023-06" db="EMBL/GenBank/DDBJ databases">
        <authorList>
            <person name="Kurt Z."/>
        </authorList>
    </citation>
    <scope>NUCLEOTIDE SEQUENCE</scope>
</reference>
<feature type="region of interest" description="Disordered" evidence="1">
    <location>
        <begin position="337"/>
        <end position="360"/>
    </location>
</feature>
<evidence type="ECO:0000313" key="3">
    <source>
        <dbReference type="EMBL" id="CAI9967295.1"/>
    </source>
</evidence>
<organism evidence="2">
    <name type="scientific">Hexamita inflata</name>
    <dbReference type="NCBI Taxonomy" id="28002"/>
    <lineage>
        <taxon>Eukaryota</taxon>
        <taxon>Metamonada</taxon>
        <taxon>Diplomonadida</taxon>
        <taxon>Hexamitidae</taxon>
        <taxon>Hexamitinae</taxon>
        <taxon>Hexamita</taxon>
    </lineage>
</organism>
<dbReference type="EMBL" id="CAXDID020000566">
    <property type="protein sequence ID" value="CAL6103410.1"/>
    <property type="molecule type" value="Genomic_DNA"/>
</dbReference>
<evidence type="ECO:0000313" key="4">
    <source>
        <dbReference type="EMBL" id="CAL6103410.1"/>
    </source>
</evidence>
<dbReference type="EMBL" id="CATOUU010001019">
    <property type="protein sequence ID" value="CAI9967295.1"/>
    <property type="molecule type" value="Genomic_DNA"/>
</dbReference>
<dbReference type="Proteomes" id="UP001642409">
    <property type="component" value="Unassembled WGS sequence"/>
</dbReference>
<name>A0AA86P3P8_9EUKA</name>
<accession>A0AA86P3P8</accession>
<proteinExistence type="predicted"/>
<sequence>MTENWLTFSDSENNEPVSVIPTAPVQAHVPTQQKRVNHHCRQYAPANNNQEPPVLPTDLMSSAFRILDHDSAPQMQYKRRSGEIKTVAYDRFMSILLQFIEFMSMSPNSDVVMNRLSQFPNIYLILAELFPNVSFHVFEIFQKPNVVHERVNFYNFSVTDDKFSLVKPKKEFLFVYEPSVPVKQLTVDEANQQFNKQLEMQKNQFQQLNPIMGMLQFELPWNDSIVNFYNGDIMLPLMNSATYAGCKMITHRGAGLKDYDCKKLEEQMFYFNNNTRVCVYDYKLNTDFDLLKNFDKCFDCASALSIMLKYLKEAKNINGTEKPLEIMMLWGKLTQSRPEEHDRDTWKRGKFSKDKKRDRQ</sequence>
<gene>
    <name evidence="2" type="ORF">HINF_LOCUS18979</name>
    <name evidence="3" type="ORF">HINF_LOCUS54940</name>
    <name evidence="4" type="ORF">HINF_LOCUS72131</name>
    <name evidence="5" type="ORF">HINF_LOCUS72966</name>
</gene>